<dbReference type="Gramene" id="PHT65326">
    <property type="protein sequence ID" value="PHT65326"/>
    <property type="gene ID" value="T459_29751"/>
</dbReference>
<dbReference type="AlphaFoldDB" id="A0A2G2Y6D0"/>
<evidence type="ECO:0000259" key="2">
    <source>
        <dbReference type="Pfam" id="PF00079"/>
    </source>
</evidence>
<dbReference type="InterPro" id="IPR000215">
    <property type="entry name" value="Serpin_fam"/>
</dbReference>
<dbReference type="STRING" id="4072.A0A2G2Y6D0"/>
<keyword evidence="4" id="KW-1185">Reference proteome</keyword>
<proteinExistence type="inferred from homology"/>
<dbReference type="OMA" id="HRSFISM"/>
<reference evidence="3 4" key="1">
    <citation type="journal article" date="2014" name="Nat. Genet.">
        <title>Genome sequence of the hot pepper provides insights into the evolution of pungency in Capsicum species.</title>
        <authorList>
            <person name="Kim S."/>
            <person name="Park M."/>
            <person name="Yeom S.I."/>
            <person name="Kim Y.M."/>
            <person name="Lee J.M."/>
            <person name="Lee H.A."/>
            <person name="Seo E."/>
            <person name="Choi J."/>
            <person name="Cheong K."/>
            <person name="Kim K.T."/>
            <person name="Jung K."/>
            <person name="Lee G.W."/>
            <person name="Oh S.K."/>
            <person name="Bae C."/>
            <person name="Kim S.B."/>
            <person name="Lee H.Y."/>
            <person name="Kim S.Y."/>
            <person name="Kim M.S."/>
            <person name="Kang B.C."/>
            <person name="Jo Y.D."/>
            <person name="Yang H.B."/>
            <person name="Jeong H.J."/>
            <person name="Kang W.H."/>
            <person name="Kwon J.K."/>
            <person name="Shin C."/>
            <person name="Lim J.Y."/>
            <person name="Park J.H."/>
            <person name="Huh J.H."/>
            <person name="Kim J.S."/>
            <person name="Kim B.D."/>
            <person name="Cohen O."/>
            <person name="Paran I."/>
            <person name="Suh M.C."/>
            <person name="Lee S.B."/>
            <person name="Kim Y.K."/>
            <person name="Shin Y."/>
            <person name="Noh S.J."/>
            <person name="Park J."/>
            <person name="Seo Y.S."/>
            <person name="Kwon S.Y."/>
            <person name="Kim H.A."/>
            <person name="Park J.M."/>
            <person name="Kim H.J."/>
            <person name="Choi S.B."/>
            <person name="Bosland P.W."/>
            <person name="Reeves G."/>
            <person name="Jo S.H."/>
            <person name="Lee B.W."/>
            <person name="Cho H.T."/>
            <person name="Choi H.S."/>
            <person name="Lee M.S."/>
            <person name="Yu Y."/>
            <person name="Do Choi Y."/>
            <person name="Park B.S."/>
            <person name="van Deynze A."/>
            <person name="Ashrafi H."/>
            <person name="Hill T."/>
            <person name="Kim W.T."/>
            <person name="Pai H.S."/>
            <person name="Ahn H.K."/>
            <person name="Yeam I."/>
            <person name="Giovannoni J.J."/>
            <person name="Rose J.K."/>
            <person name="Sorensen I."/>
            <person name="Lee S.J."/>
            <person name="Kim R.W."/>
            <person name="Choi I.Y."/>
            <person name="Choi B.S."/>
            <person name="Lim J.S."/>
            <person name="Lee Y.H."/>
            <person name="Choi D."/>
        </authorList>
    </citation>
    <scope>NUCLEOTIDE SEQUENCE [LARGE SCALE GENOMIC DNA]</scope>
    <source>
        <strain evidence="4">cv. CM334</strain>
    </source>
</reference>
<evidence type="ECO:0000313" key="3">
    <source>
        <dbReference type="EMBL" id="PHT65326.1"/>
    </source>
</evidence>
<dbReference type="EMBL" id="AYRZ02000012">
    <property type="protein sequence ID" value="PHT65326.1"/>
    <property type="molecule type" value="Genomic_DNA"/>
</dbReference>
<dbReference type="PANTHER" id="PTHR11461">
    <property type="entry name" value="SERINE PROTEASE INHIBITOR, SERPIN"/>
    <property type="match status" value="1"/>
</dbReference>
<comment type="caution">
    <text evidence="3">The sequence shown here is derived from an EMBL/GenBank/DDBJ whole genome shotgun (WGS) entry which is preliminary data.</text>
</comment>
<feature type="domain" description="Serpin" evidence="2">
    <location>
        <begin position="1"/>
        <end position="108"/>
    </location>
</feature>
<name>A0A2G2Y6D0_CAPAN</name>
<evidence type="ECO:0000313" key="4">
    <source>
        <dbReference type="Proteomes" id="UP000222542"/>
    </source>
</evidence>
<dbReference type="GO" id="GO:0004867">
    <property type="term" value="F:serine-type endopeptidase inhibitor activity"/>
    <property type="evidence" value="ECO:0007669"/>
    <property type="project" value="InterPro"/>
</dbReference>
<dbReference type="InterPro" id="IPR042185">
    <property type="entry name" value="Serpin_sf_2"/>
</dbReference>
<dbReference type="InterPro" id="IPR023796">
    <property type="entry name" value="Serpin_dom"/>
</dbReference>
<sequence length="120" mass="13370">MYFFSLDAKDGLPALVNKVSYESCLLERYLRYQKVGVSKFRTPKFKVSFGFKVFNVLKGLGVVLSFSGNGLTEMVDSIVGSNLYVYNIFHKSFTEVNEKGTEAATAADGVVKLLRILACY</sequence>
<dbReference type="PANTHER" id="PTHR11461:SF211">
    <property type="entry name" value="GH10112P-RELATED"/>
    <property type="match status" value="1"/>
</dbReference>
<dbReference type="Pfam" id="PF00079">
    <property type="entry name" value="Serpin"/>
    <property type="match status" value="1"/>
</dbReference>
<organism evidence="3 4">
    <name type="scientific">Capsicum annuum</name>
    <name type="common">Capsicum pepper</name>
    <dbReference type="NCBI Taxonomy" id="4072"/>
    <lineage>
        <taxon>Eukaryota</taxon>
        <taxon>Viridiplantae</taxon>
        <taxon>Streptophyta</taxon>
        <taxon>Embryophyta</taxon>
        <taxon>Tracheophyta</taxon>
        <taxon>Spermatophyta</taxon>
        <taxon>Magnoliopsida</taxon>
        <taxon>eudicotyledons</taxon>
        <taxon>Gunneridae</taxon>
        <taxon>Pentapetalae</taxon>
        <taxon>asterids</taxon>
        <taxon>lamiids</taxon>
        <taxon>Solanales</taxon>
        <taxon>Solanaceae</taxon>
        <taxon>Solanoideae</taxon>
        <taxon>Capsiceae</taxon>
        <taxon>Capsicum</taxon>
    </lineage>
</organism>
<dbReference type="Gene3D" id="2.30.39.10">
    <property type="entry name" value="Alpha-1-antitrypsin, domain 1"/>
    <property type="match status" value="1"/>
</dbReference>
<dbReference type="GO" id="GO:0005615">
    <property type="term" value="C:extracellular space"/>
    <property type="evidence" value="ECO:0007669"/>
    <property type="project" value="InterPro"/>
</dbReference>
<evidence type="ECO:0000256" key="1">
    <source>
        <dbReference type="ARBA" id="ARBA00009500"/>
    </source>
</evidence>
<dbReference type="Gene3D" id="6.20.40.10">
    <property type="match status" value="1"/>
</dbReference>
<protein>
    <submittedName>
        <fullName evidence="3">Serpin-ZX</fullName>
    </submittedName>
</protein>
<gene>
    <name evidence="3" type="ORF">T459_29751</name>
</gene>
<dbReference type="SUPFAM" id="SSF56574">
    <property type="entry name" value="Serpins"/>
    <property type="match status" value="1"/>
</dbReference>
<dbReference type="InterPro" id="IPR036186">
    <property type="entry name" value="Serpin_sf"/>
</dbReference>
<dbReference type="Proteomes" id="UP000222542">
    <property type="component" value="Unassembled WGS sequence"/>
</dbReference>
<comment type="similarity">
    <text evidence="1">Belongs to the serpin family.</text>
</comment>
<accession>A0A2G2Y6D0</accession>
<reference evidence="3 4" key="2">
    <citation type="journal article" date="2017" name="Genome Biol.">
        <title>New reference genome sequences of hot pepper reveal the massive evolution of plant disease-resistance genes by retroduplication.</title>
        <authorList>
            <person name="Kim S."/>
            <person name="Park J."/>
            <person name="Yeom S.I."/>
            <person name="Kim Y.M."/>
            <person name="Seo E."/>
            <person name="Kim K.T."/>
            <person name="Kim M.S."/>
            <person name="Lee J.M."/>
            <person name="Cheong K."/>
            <person name="Shin H.S."/>
            <person name="Kim S.B."/>
            <person name="Han K."/>
            <person name="Lee J."/>
            <person name="Park M."/>
            <person name="Lee H.A."/>
            <person name="Lee H.Y."/>
            <person name="Lee Y."/>
            <person name="Oh S."/>
            <person name="Lee J.H."/>
            <person name="Choi E."/>
            <person name="Choi E."/>
            <person name="Lee S.E."/>
            <person name="Jeon J."/>
            <person name="Kim H."/>
            <person name="Choi G."/>
            <person name="Song H."/>
            <person name="Lee J."/>
            <person name="Lee S.C."/>
            <person name="Kwon J.K."/>
            <person name="Lee H.Y."/>
            <person name="Koo N."/>
            <person name="Hong Y."/>
            <person name="Kim R.W."/>
            <person name="Kang W.H."/>
            <person name="Huh J.H."/>
            <person name="Kang B.C."/>
            <person name="Yang T.J."/>
            <person name="Lee Y.H."/>
            <person name="Bennetzen J.L."/>
            <person name="Choi D."/>
        </authorList>
    </citation>
    <scope>NUCLEOTIDE SEQUENCE [LARGE SCALE GENOMIC DNA]</scope>
    <source>
        <strain evidence="4">cv. CM334</strain>
    </source>
</reference>